<keyword evidence="2 3" id="KW-0560">Oxidoreductase</keyword>
<dbReference type="InterPro" id="IPR002347">
    <property type="entry name" value="SDR_fam"/>
</dbReference>
<dbReference type="EMBL" id="CP036259">
    <property type="protein sequence ID" value="QDR81998.1"/>
    <property type="molecule type" value="Genomic_DNA"/>
</dbReference>
<dbReference type="NCBIfam" id="NF005559">
    <property type="entry name" value="PRK07231.1"/>
    <property type="match status" value="1"/>
</dbReference>
<comment type="similarity">
    <text evidence="1">Belongs to the short-chain dehydrogenases/reductases (SDR) family.</text>
</comment>
<evidence type="ECO:0000313" key="3">
    <source>
        <dbReference type="EMBL" id="QDR81998.1"/>
    </source>
</evidence>
<accession>A0A517DXC0</accession>
<dbReference type="RefSeq" id="WP_246105636.1">
    <property type="nucleotide sequence ID" value="NZ_CP036259.1"/>
</dbReference>
<dbReference type="KEGG" id="sted:SPTER_34190"/>
<dbReference type="PRINTS" id="PR00080">
    <property type="entry name" value="SDRFAMILY"/>
</dbReference>
<protein>
    <submittedName>
        <fullName evidence="3">Cyclopentanol dehydrogenase</fullName>
        <ecNumber evidence="3">1.1.1.163</ecNumber>
    </submittedName>
</protein>
<dbReference type="GO" id="GO:0008206">
    <property type="term" value="P:bile acid metabolic process"/>
    <property type="evidence" value="ECO:0007669"/>
    <property type="project" value="UniProtKB-ARBA"/>
</dbReference>
<dbReference type="PRINTS" id="PR00081">
    <property type="entry name" value="GDHRDH"/>
</dbReference>
<dbReference type="PANTHER" id="PTHR42760:SF115">
    <property type="entry name" value="3-OXOACYL-[ACYL-CARRIER-PROTEIN] REDUCTASE FABG"/>
    <property type="match status" value="1"/>
</dbReference>
<proteinExistence type="inferred from homology"/>
<gene>
    <name evidence="3" type="primary">cpnA</name>
    <name evidence="3" type="ORF">SPTER_34190</name>
</gene>
<dbReference type="EC" id="1.1.1.163" evidence="3"/>
<evidence type="ECO:0000256" key="1">
    <source>
        <dbReference type="ARBA" id="ARBA00006484"/>
    </source>
</evidence>
<dbReference type="FunFam" id="3.40.50.720:FF:000084">
    <property type="entry name" value="Short-chain dehydrogenase reductase"/>
    <property type="match status" value="1"/>
</dbReference>
<organism evidence="3 4">
    <name type="scientific">Sporomusa termitida</name>
    <dbReference type="NCBI Taxonomy" id="2377"/>
    <lineage>
        <taxon>Bacteria</taxon>
        <taxon>Bacillati</taxon>
        <taxon>Bacillota</taxon>
        <taxon>Negativicutes</taxon>
        <taxon>Selenomonadales</taxon>
        <taxon>Sporomusaceae</taxon>
        <taxon>Sporomusa</taxon>
    </lineage>
</organism>
<name>A0A517DXC0_9FIRM</name>
<keyword evidence="4" id="KW-1185">Reference proteome</keyword>
<dbReference type="InterPro" id="IPR036291">
    <property type="entry name" value="NAD(P)-bd_dom_sf"/>
</dbReference>
<reference evidence="3 4" key="1">
    <citation type="submission" date="2019-02" db="EMBL/GenBank/DDBJ databases">
        <title>Closed genome of Sporomusa termitida DSM 4440.</title>
        <authorList>
            <person name="Poehlein A."/>
            <person name="Daniel R."/>
        </authorList>
    </citation>
    <scope>NUCLEOTIDE SEQUENCE [LARGE SCALE GENOMIC DNA]</scope>
    <source>
        <strain evidence="3 4">DSM 4440</strain>
    </source>
</reference>
<dbReference type="PANTHER" id="PTHR42760">
    <property type="entry name" value="SHORT-CHAIN DEHYDROGENASES/REDUCTASES FAMILY MEMBER"/>
    <property type="match status" value="1"/>
</dbReference>
<sequence>MKEFDGKIVVVTGGSEGIGKAAVQRFCEDGAQCIIVSRNEVKGRDYAAELTARGYKAGYVSADVGKVGEIKGMVRTVMARYGRLDVLINCAGVNVRKLALDYTEEDWDYIIDINLKGSFFCCLECGQAMVAQGSGAIVTLSSLQGHIVLPERTIYAASKGGVRQFTKGMANEWAKSGVRINSISPAFISTPMVEKVMNDACWRQLIEARTPLGRTGTPREVAELIVFLASPRAGYITGADIVIDGGWTAS</sequence>
<evidence type="ECO:0000256" key="2">
    <source>
        <dbReference type="ARBA" id="ARBA00023002"/>
    </source>
</evidence>
<dbReference type="Pfam" id="PF13561">
    <property type="entry name" value="adh_short_C2"/>
    <property type="match status" value="1"/>
</dbReference>
<dbReference type="GO" id="GO:0055041">
    <property type="term" value="F:cyclopentanol dehydrogenase activity"/>
    <property type="evidence" value="ECO:0007669"/>
    <property type="project" value="UniProtKB-EC"/>
</dbReference>
<dbReference type="InterPro" id="IPR020904">
    <property type="entry name" value="Sc_DH/Rdtase_CS"/>
</dbReference>
<dbReference type="Proteomes" id="UP000320776">
    <property type="component" value="Chromosome"/>
</dbReference>
<dbReference type="AlphaFoldDB" id="A0A517DXC0"/>
<dbReference type="SUPFAM" id="SSF51735">
    <property type="entry name" value="NAD(P)-binding Rossmann-fold domains"/>
    <property type="match status" value="1"/>
</dbReference>
<dbReference type="Gene3D" id="3.40.50.720">
    <property type="entry name" value="NAD(P)-binding Rossmann-like Domain"/>
    <property type="match status" value="1"/>
</dbReference>
<dbReference type="PROSITE" id="PS00061">
    <property type="entry name" value="ADH_SHORT"/>
    <property type="match status" value="1"/>
</dbReference>
<evidence type="ECO:0000313" key="4">
    <source>
        <dbReference type="Proteomes" id="UP000320776"/>
    </source>
</evidence>
<dbReference type="CDD" id="cd05233">
    <property type="entry name" value="SDR_c"/>
    <property type="match status" value="1"/>
</dbReference>